<dbReference type="RefSeq" id="WP_208150579.1">
    <property type="nucleotide sequence ID" value="NZ_JAGETV010000022.1"/>
</dbReference>
<reference evidence="1 2" key="1">
    <citation type="submission" date="2021-03" db="EMBL/GenBank/DDBJ databases">
        <title>Thiomicrorhabdus sp.nov.,novel sulfur-oxidizing bacteria isolated from coastal sediment.</title>
        <authorList>
            <person name="Liu X."/>
        </authorList>
    </citation>
    <scope>NUCLEOTIDE SEQUENCE [LARGE SCALE GENOMIC DNA]</scope>
    <source>
        <strain evidence="1 2">6S2-11</strain>
    </source>
</reference>
<gene>
    <name evidence="1" type="ORF">J3998_10295</name>
</gene>
<accession>A0ABS3Q6I6</accession>
<organism evidence="1 2">
    <name type="scientific">Thiomicrorhabdus marina</name>
    <dbReference type="NCBI Taxonomy" id="2818442"/>
    <lineage>
        <taxon>Bacteria</taxon>
        <taxon>Pseudomonadati</taxon>
        <taxon>Pseudomonadota</taxon>
        <taxon>Gammaproteobacteria</taxon>
        <taxon>Thiotrichales</taxon>
        <taxon>Piscirickettsiaceae</taxon>
        <taxon>Thiomicrorhabdus</taxon>
    </lineage>
</organism>
<protein>
    <submittedName>
        <fullName evidence="1">SlyX family protein</fullName>
    </submittedName>
</protein>
<proteinExistence type="predicted"/>
<dbReference type="Proteomes" id="UP000664835">
    <property type="component" value="Unassembled WGS sequence"/>
</dbReference>
<sequence>MNKTKKINQNSLSSEELQQQLQAMQMVIAHHEIMHQEMEKTALNLTQKLDDLQSRYQVIVSLMQSMQEQQVKSPEEEVPPPHY</sequence>
<evidence type="ECO:0000313" key="2">
    <source>
        <dbReference type="Proteomes" id="UP000664835"/>
    </source>
</evidence>
<dbReference type="InterPro" id="IPR007236">
    <property type="entry name" value="SlyX"/>
</dbReference>
<dbReference type="EMBL" id="JAGETV010000022">
    <property type="protein sequence ID" value="MBO1927964.1"/>
    <property type="molecule type" value="Genomic_DNA"/>
</dbReference>
<dbReference type="Pfam" id="PF04102">
    <property type="entry name" value="SlyX"/>
    <property type="match status" value="1"/>
</dbReference>
<evidence type="ECO:0000313" key="1">
    <source>
        <dbReference type="EMBL" id="MBO1927964.1"/>
    </source>
</evidence>
<keyword evidence="2" id="KW-1185">Reference proteome</keyword>
<name>A0ABS3Q6I6_9GAMM</name>
<comment type="caution">
    <text evidence="1">The sequence shown here is derived from an EMBL/GenBank/DDBJ whole genome shotgun (WGS) entry which is preliminary data.</text>
</comment>